<reference evidence="3" key="2">
    <citation type="submission" date="2023-06" db="EMBL/GenBank/DDBJ databases">
        <authorList>
            <consortium name="Lawrence Berkeley National Laboratory"/>
            <person name="Mondo S.J."/>
            <person name="Hensen N."/>
            <person name="Bonometti L."/>
            <person name="Westerberg I."/>
            <person name="Brannstrom I.O."/>
            <person name="Guillou S."/>
            <person name="Cros-Aarteil S."/>
            <person name="Calhoun S."/>
            <person name="Haridas S."/>
            <person name="Kuo A."/>
            <person name="Pangilinan J."/>
            <person name="Riley R."/>
            <person name="Labutti K."/>
            <person name="Andreopoulos B."/>
            <person name="Lipzen A."/>
            <person name="Chen C."/>
            <person name="Yanf M."/>
            <person name="Daum C."/>
            <person name="Ng V."/>
            <person name="Clum A."/>
            <person name="Steindorff A."/>
            <person name="Ohm R."/>
            <person name="Martin F."/>
            <person name="Silar P."/>
            <person name="Natvig D."/>
            <person name="Lalanne C."/>
            <person name="Gautier V."/>
            <person name="Ament-Velasquez S.L."/>
            <person name="Kruys A."/>
            <person name="Hutchinson M.I."/>
            <person name="Powell A.J."/>
            <person name="Barry K."/>
            <person name="Miller A.N."/>
            <person name="Grigoriev I.V."/>
            <person name="Debuchy R."/>
            <person name="Gladieux P."/>
            <person name="Thoren M.H."/>
            <person name="Johannesson H."/>
        </authorList>
    </citation>
    <scope>NUCLEOTIDE SEQUENCE</scope>
    <source>
        <strain evidence="3">PSN324</strain>
    </source>
</reference>
<feature type="domain" description="Heterokaryon incompatibility" evidence="2">
    <location>
        <begin position="286"/>
        <end position="464"/>
    </location>
</feature>
<accession>A0AAV9H8I3</accession>
<evidence type="ECO:0000313" key="4">
    <source>
        <dbReference type="Proteomes" id="UP001321749"/>
    </source>
</evidence>
<dbReference type="InterPro" id="IPR010730">
    <property type="entry name" value="HET"/>
</dbReference>
<dbReference type="Proteomes" id="UP001321749">
    <property type="component" value="Unassembled WGS sequence"/>
</dbReference>
<reference evidence="3" key="1">
    <citation type="journal article" date="2023" name="Mol. Phylogenet. Evol.">
        <title>Genome-scale phylogeny and comparative genomics of the fungal order Sordariales.</title>
        <authorList>
            <person name="Hensen N."/>
            <person name="Bonometti L."/>
            <person name="Westerberg I."/>
            <person name="Brannstrom I.O."/>
            <person name="Guillou S."/>
            <person name="Cros-Aarteil S."/>
            <person name="Calhoun S."/>
            <person name="Haridas S."/>
            <person name="Kuo A."/>
            <person name="Mondo S."/>
            <person name="Pangilinan J."/>
            <person name="Riley R."/>
            <person name="LaButti K."/>
            <person name="Andreopoulos B."/>
            <person name="Lipzen A."/>
            <person name="Chen C."/>
            <person name="Yan M."/>
            <person name="Daum C."/>
            <person name="Ng V."/>
            <person name="Clum A."/>
            <person name="Steindorff A."/>
            <person name="Ohm R.A."/>
            <person name="Martin F."/>
            <person name="Silar P."/>
            <person name="Natvig D.O."/>
            <person name="Lalanne C."/>
            <person name="Gautier V."/>
            <person name="Ament-Velasquez S.L."/>
            <person name="Kruys A."/>
            <person name="Hutchinson M.I."/>
            <person name="Powell A.J."/>
            <person name="Barry K."/>
            <person name="Miller A.N."/>
            <person name="Grigoriev I.V."/>
            <person name="Debuchy R."/>
            <person name="Gladieux P."/>
            <person name="Hiltunen Thoren M."/>
            <person name="Johannesson H."/>
        </authorList>
    </citation>
    <scope>NUCLEOTIDE SEQUENCE</scope>
    <source>
        <strain evidence="3">PSN324</strain>
    </source>
</reference>
<keyword evidence="4" id="KW-1185">Reference proteome</keyword>
<gene>
    <name evidence="3" type="ORF">QBC42DRAFT_350821</name>
</gene>
<name>A0AAV9H8I3_9PEZI</name>
<protein>
    <submittedName>
        <fullName evidence="3">Het-domain-containing protein</fullName>
    </submittedName>
</protein>
<comment type="caution">
    <text evidence="3">The sequence shown here is derived from an EMBL/GenBank/DDBJ whole genome shotgun (WGS) entry which is preliminary data.</text>
</comment>
<dbReference type="Pfam" id="PF06985">
    <property type="entry name" value="HET"/>
    <property type="match status" value="1"/>
</dbReference>
<dbReference type="PANTHER" id="PTHR33112">
    <property type="entry name" value="DOMAIN PROTEIN, PUTATIVE-RELATED"/>
    <property type="match status" value="1"/>
</dbReference>
<evidence type="ECO:0000259" key="2">
    <source>
        <dbReference type="Pfam" id="PF06985"/>
    </source>
</evidence>
<sequence length="822" mass="90485">MAQKPDANHLCEECRIGLYFPGTEQPLLAPEVVVGRWPWLRSDTNPEGPYTERYGQHRFRSEFCRQDALPGLAALKRAASTEGCVFCRLLQSAITNFVAASDPVAARYDAVQVHLDYFWDAEPKRSQTGAAVTRWVLQASLLLHDPDIAKRRPEGLPRDIDVSGWTSGPAIFWPLARKHGELSHTYDSHQVFILIRDIICTEGARGSRLGMPSALHVDGLGQHSLDFLQSNILRCVSSCEHGLPDAKGFLPTRLIDVRRDQLRVVETRHDPDLKLQQNNTAGDTRYTTLSYCWGSREEGLSQLRLTKDTQAQLQSGFHLETMSAVQKDAVAVARALGIPYLWIDALCILQGDAADWERESSLMHKIYGNAYVTICNLKSRSCQQGFLPDRAAPDDDQLRVRADIPFDTVTATAGGQTRGEAAECYEIGPGSVSGCSARGFERDTWSRLDFDSTQWISRAWTFQEATLSARMILFARSGLYFSCSGGLVWEYGRVLEEPINFSVHGILRGTSSRAPADDTTPHRSWNQKIATQFSGRQATYLADSLPALSGTAQVFAAALPPDDEYVAGLWKGDLMAGLFWKMEGSLASSLAGLLRSFDDGPYVGPSWSWVGRRAGGNAVGKVRSFGPGRCNLYPARRRSSEVLLRTQCDALETQTVPSGADKYGKISAAALFITTRVYPLALGWHHLPDDDDDDEGEGGGGRLSDSGNSYLERPGGGSKAAFSYHLDFFPNPDVKDPDQSWKHDLTLVLLGSINYGGSESEEESGEMPCGLIVHRAKGDGGPYRRVGTFGPSTSQVSSESWAVSDLEMDFCCKWESRSLKVV</sequence>
<dbReference type="EMBL" id="MU865142">
    <property type="protein sequence ID" value="KAK4457023.1"/>
    <property type="molecule type" value="Genomic_DNA"/>
</dbReference>
<proteinExistence type="predicted"/>
<dbReference type="PANTHER" id="PTHR33112:SF16">
    <property type="entry name" value="HETEROKARYON INCOMPATIBILITY DOMAIN-CONTAINING PROTEIN"/>
    <property type="match status" value="1"/>
</dbReference>
<feature type="region of interest" description="Disordered" evidence="1">
    <location>
        <begin position="689"/>
        <end position="710"/>
    </location>
</feature>
<evidence type="ECO:0000313" key="3">
    <source>
        <dbReference type="EMBL" id="KAK4457023.1"/>
    </source>
</evidence>
<dbReference type="AlphaFoldDB" id="A0AAV9H8I3"/>
<organism evidence="3 4">
    <name type="scientific">Cladorrhinum samala</name>
    <dbReference type="NCBI Taxonomy" id="585594"/>
    <lineage>
        <taxon>Eukaryota</taxon>
        <taxon>Fungi</taxon>
        <taxon>Dikarya</taxon>
        <taxon>Ascomycota</taxon>
        <taxon>Pezizomycotina</taxon>
        <taxon>Sordariomycetes</taxon>
        <taxon>Sordariomycetidae</taxon>
        <taxon>Sordariales</taxon>
        <taxon>Podosporaceae</taxon>
        <taxon>Cladorrhinum</taxon>
    </lineage>
</organism>
<evidence type="ECO:0000256" key="1">
    <source>
        <dbReference type="SAM" id="MobiDB-lite"/>
    </source>
</evidence>